<dbReference type="Proteomes" id="UP000199183">
    <property type="component" value="Unassembled WGS sequence"/>
</dbReference>
<feature type="domain" description="ABM" evidence="1">
    <location>
        <begin position="2"/>
        <end position="92"/>
    </location>
</feature>
<keyword evidence="2" id="KW-0503">Monooxygenase</keyword>
<organism evidence="2 3">
    <name type="scientific">Paramicrobacterium humi</name>
    <dbReference type="NCBI Taxonomy" id="640635"/>
    <lineage>
        <taxon>Bacteria</taxon>
        <taxon>Bacillati</taxon>
        <taxon>Actinomycetota</taxon>
        <taxon>Actinomycetes</taxon>
        <taxon>Micrococcales</taxon>
        <taxon>Microbacteriaceae</taxon>
        <taxon>Paramicrobacterium</taxon>
    </lineage>
</organism>
<dbReference type="STRING" id="640635.SAMN04489806_1492"/>
<dbReference type="InterPro" id="IPR050744">
    <property type="entry name" value="AI-2_Isomerase_LsrG"/>
</dbReference>
<accession>A0A1H4LBT8</accession>
<dbReference type="GO" id="GO:0005829">
    <property type="term" value="C:cytosol"/>
    <property type="evidence" value="ECO:0007669"/>
    <property type="project" value="TreeGrafter"/>
</dbReference>
<protein>
    <submittedName>
        <fullName evidence="2">Quinol monooxygenase YgiN</fullName>
    </submittedName>
</protein>
<dbReference type="InterPro" id="IPR011008">
    <property type="entry name" value="Dimeric_a/b-barrel"/>
</dbReference>
<proteinExistence type="predicted"/>
<name>A0A1H4LBT8_9MICO</name>
<evidence type="ECO:0000313" key="2">
    <source>
        <dbReference type="EMBL" id="SEB68194.1"/>
    </source>
</evidence>
<dbReference type="PANTHER" id="PTHR33336">
    <property type="entry name" value="QUINOL MONOOXYGENASE YGIN-RELATED"/>
    <property type="match status" value="1"/>
</dbReference>
<dbReference type="GO" id="GO:0004497">
    <property type="term" value="F:monooxygenase activity"/>
    <property type="evidence" value="ECO:0007669"/>
    <property type="project" value="UniProtKB-KW"/>
</dbReference>
<evidence type="ECO:0000313" key="3">
    <source>
        <dbReference type="Proteomes" id="UP000199183"/>
    </source>
</evidence>
<dbReference type="RefSeq" id="WP_091182096.1">
    <property type="nucleotide sequence ID" value="NZ_FNRY01000001.1"/>
</dbReference>
<dbReference type="OrthoDB" id="3695636at2"/>
<dbReference type="AlphaFoldDB" id="A0A1H4LBT8"/>
<dbReference type="EMBL" id="FNRY01000001">
    <property type="protein sequence ID" value="SEB68194.1"/>
    <property type="molecule type" value="Genomic_DNA"/>
</dbReference>
<dbReference type="Gene3D" id="3.30.70.100">
    <property type="match status" value="1"/>
</dbReference>
<dbReference type="InterPro" id="IPR007138">
    <property type="entry name" value="ABM_dom"/>
</dbReference>
<keyword evidence="2" id="KW-0560">Oxidoreductase</keyword>
<dbReference type="SUPFAM" id="SSF54909">
    <property type="entry name" value="Dimeric alpha+beta barrel"/>
    <property type="match status" value="1"/>
</dbReference>
<sequence>MLTVFVTMDVHPERVDEFLAGLLANAEATRSEPGCLRFEIHRSVESPERFMLYEIYRDDDAFYHEHRGAPHYPAWREVVERCVVPGSSSNTYARPVNPEVMPA</sequence>
<dbReference type="Pfam" id="PF03992">
    <property type="entry name" value="ABM"/>
    <property type="match status" value="1"/>
</dbReference>
<gene>
    <name evidence="2" type="ORF">SAMN04489806_1492</name>
</gene>
<dbReference type="PANTHER" id="PTHR33336:SF1">
    <property type="entry name" value="(4S)-4-HYDROXY-5-PHOSPHONOOXYPENTANE-2,3-DIONE ISOMERASE"/>
    <property type="match status" value="1"/>
</dbReference>
<evidence type="ECO:0000259" key="1">
    <source>
        <dbReference type="PROSITE" id="PS51725"/>
    </source>
</evidence>
<dbReference type="PROSITE" id="PS51725">
    <property type="entry name" value="ABM"/>
    <property type="match status" value="1"/>
</dbReference>
<keyword evidence="3" id="KW-1185">Reference proteome</keyword>
<reference evidence="2 3" key="1">
    <citation type="submission" date="2016-10" db="EMBL/GenBank/DDBJ databases">
        <authorList>
            <person name="de Groot N.N."/>
        </authorList>
    </citation>
    <scope>NUCLEOTIDE SEQUENCE [LARGE SCALE GENOMIC DNA]</scope>
    <source>
        <strain evidence="2 3">DSM 21799</strain>
    </source>
</reference>